<keyword evidence="5" id="KW-1185">Reference proteome</keyword>
<gene>
    <name evidence="4" type="ORF">MORIYA_1340</name>
</gene>
<dbReference type="Proteomes" id="UP000250163">
    <property type="component" value="Chromosome MORIYA"/>
</dbReference>
<dbReference type="GO" id="GO:0016779">
    <property type="term" value="F:nucleotidyltransferase activity"/>
    <property type="evidence" value="ECO:0007669"/>
    <property type="project" value="UniProtKB-KW"/>
</dbReference>
<proteinExistence type="predicted"/>
<dbReference type="OrthoDB" id="9788272at2"/>
<dbReference type="InterPro" id="IPR005835">
    <property type="entry name" value="NTP_transferase_dom"/>
</dbReference>
<evidence type="ECO:0000313" key="5">
    <source>
        <dbReference type="Proteomes" id="UP000250163"/>
    </source>
</evidence>
<dbReference type="CDD" id="cd02523">
    <property type="entry name" value="PC_cytidylyltransferase"/>
    <property type="match status" value="1"/>
</dbReference>
<evidence type="ECO:0000313" key="4">
    <source>
        <dbReference type="EMBL" id="SQD77818.1"/>
    </source>
</evidence>
<dbReference type="AlphaFoldDB" id="A0A330LPP1"/>
<dbReference type="InterPro" id="IPR050065">
    <property type="entry name" value="GlmU-like"/>
</dbReference>
<evidence type="ECO:0000256" key="1">
    <source>
        <dbReference type="ARBA" id="ARBA00022679"/>
    </source>
</evidence>
<reference evidence="5" key="1">
    <citation type="submission" date="2018-05" db="EMBL/GenBank/DDBJ databases">
        <authorList>
            <person name="Cea G.-C."/>
            <person name="William W."/>
        </authorList>
    </citation>
    <scope>NUCLEOTIDE SEQUENCE [LARGE SCALE GENOMIC DNA]</scope>
    <source>
        <strain evidence="5">DB21MT 5</strain>
    </source>
</reference>
<dbReference type="EMBL" id="LS483250">
    <property type="protein sequence ID" value="SQD77818.1"/>
    <property type="molecule type" value="Genomic_DNA"/>
</dbReference>
<keyword evidence="2" id="KW-0548">Nucleotidyltransferase</keyword>
<sequence>MTTKNNNNKLKAIILAAGVGSRIRPLTDNCPKSLLKIGEYTILEMMVSNIVKCGINEIVFILGYLENDIKDFMNKKFPELNVHFVTNKFYAETNTGYSLMLAEELVKDASFIKFDADVVFDVEILKNLIASEHDTCLCVDKNINLDAEEIKIIVNAQNHVIKASKDVNPEDAIGESIGIEKISSATAKLLFSELNVMMKDKKNHQEYYEAGYERLIDKNVIFNTLDITGLKWIEIDTLDDFAAAENIFKQSANNTTA</sequence>
<dbReference type="KEGG" id="mya:MORIYA_1340"/>
<accession>A0A330LPP1</accession>
<dbReference type="PANTHER" id="PTHR43584:SF5">
    <property type="entry name" value="PROTEIN LICC"/>
    <property type="match status" value="1"/>
</dbReference>
<evidence type="ECO:0000256" key="2">
    <source>
        <dbReference type="ARBA" id="ARBA00022695"/>
    </source>
</evidence>
<dbReference type="SUPFAM" id="SSF53448">
    <property type="entry name" value="Nucleotide-diphospho-sugar transferases"/>
    <property type="match status" value="1"/>
</dbReference>
<dbReference type="InterPro" id="IPR029044">
    <property type="entry name" value="Nucleotide-diphossugar_trans"/>
</dbReference>
<protein>
    <recommendedName>
        <fullName evidence="3">Nucleotidyl transferase domain-containing protein</fullName>
    </recommendedName>
</protein>
<keyword evidence="1" id="KW-0808">Transferase</keyword>
<name>A0A330LPP1_9GAMM</name>
<feature type="domain" description="Nucleotidyl transferase" evidence="3">
    <location>
        <begin position="11"/>
        <end position="126"/>
    </location>
</feature>
<dbReference type="PANTHER" id="PTHR43584">
    <property type="entry name" value="NUCLEOTIDYL TRANSFERASE"/>
    <property type="match status" value="1"/>
</dbReference>
<dbReference type="Pfam" id="PF00483">
    <property type="entry name" value="NTP_transferase"/>
    <property type="match status" value="1"/>
</dbReference>
<dbReference type="Gene3D" id="3.90.550.10">
    <property type="entry name" value="Spore Coat Polysaccharide Biosynthesis Protein SpsA, Chain A"/>
    <property type="match status" value="1"/>
</dbReference>
<organism evidence="4 5">
    <name type="scientific">Moritella yayanosii</name>
    <dbReference type="NCBI Taxonomy" id="69539"/>
    <lineage>
        <taxon>Bacteria</taxon>
        <taxon>Pseudomonadati</taxon>
        <taxon>Pseudomonadota</taxon>
        <taxon>Gammaproteobacteria</taxon>
        <taxon>Alteromonadales</taxon>
        <taxon>Moritellaceae</taxon>
        <taxon>Moritella</taxon>
    </lineage>
</organism>
<evidence type="ECO:0000259" key="3">
    <source>
        <dbReference type="Pfam" id="PF00483"/>
    </source>
</evidence>
<dbReference type="RefSeq" id="WP_112713614.1">
    <property type="nucleotide sequence ID" value="NZ_LS483250.1"/>
</dbReference>